<sequence length="191" mass="21188">MTSTAQSLTTIIDNASLIAALDQHLAPDYLYFWGHRQAVVGKPDKSCFSQWFEAHFSEDGVHYPSAEHYMMAGKARLFDDQHSLTQILSADTPLKAKALGRSVSGFDEQVWNAQRQAIVEQANCLKFAQNPALRDFLLSTAGRVLVEASPVDRIWGIGLDAKAPEAADPRQWQGLNLLGYALMRVREQLAS</sequence>
<evidence type="ECO:0000256" key="1">
    <source>
        <dbReference type="ARBA" id="ARBA00000022"/>
    </source>
</evidence>
<dbReference type="AlphaFoldDB" id="A0AB39I8Y8"/>
<comment type="catalytic activity">
    <reaction evidence="2">
        <text>2,5-diamino-6-hydroxy-4-(5-phosphoribosylamino)-pyrimidine + H2O = 2,5,6-triamino-4-hydroxypyrimidine + D-ribose 5-phosphate</text>
        <dbReference type="Rhea" id="RHEA:23436"/>
        <dbReference type="ChEBI" id="CHEBI:15377"/>
        <dbReference type="ChEBI" id="CHEBI:58614"/>
        <dbReference type="ChEBI" id="CHEBI:78346"/>
        <dbReference type="ChEBI" id="CHEBI:137796"/>
    </reaction>
</comment>
<evidence type="ECO:0000256" key="2">
    <source>
        <dbReference type="ARBA" id="ARBA00000751"/>
    </source>
</evidence>
<evidence type="ECO:0000313" key="4">
    <source>
        <dbReference type="EMBL" id="XDK39173.1"/>
    </source>
</evidence>
<protein>
    <submittedName>
        <fullName evidence="4">NADAR family protein</fullName>
    </submittedName>
</protein>
<dbReference type="RefSeq" id="WP_045183181.1">
    <property type="nucleotide sequence ID" value="NZ_CP162607.1"/>
</dbReference>
<dbReference type="Pfam" id="PF08719">
    <property type="entry name" value="NADAR"/>
    <property type="match status" value="1"/>
</dbReference>
<accession>A0AB39I8Y8</accession>
<comment type="catalytic activity">
    <reaction evidence="1">
        <text>5-amino-6-(5-phospho-D-ribosylamino)uracil + H2O = 5,6-diaminouracil + D-ribose 5-phosphate</text>
        <dbReference type="Rhea" id="RHEA:55020"/>
        <dbReference type="ChEBI" id="CHEBI:15377"/>
        <dbReference type="ChEBI" id="CHEBI:46252"/>
        <dbReference type="ChEBI" id="CHEBI:58453"/>
        <dbReference type="ChEBI" id="CHEBI:78346"/>
    </reaction>
</comment>
<reference evidence="4" key="1">
    <citation type="submission" date="2024-07" db="EMBL/GenBank/DDBJ databases">
        <title>Identification and characteristics of a novel species of coltsfoot's symbiotic bacteria.</title>
        <authorList>
            <person name="Juszczyk A."/>
            <person name="Jasielczuk I."/>
            <person name="Gurgul A."/>
            <person name="Rogala M."/>
            <person name="Kowalczyk A."/>
            <person name="Szmatola T."/>
            <person name="Kosecka-Strojek M."/>
            <person name="Arent Z."/>
            <person name="Latowski D."/>
        </authorList>
    </citation>
    <scope>NUCLEOTIDE SEQUENCE</scope>
    <source>
        <strain evidence="4">Hg7Tf</strain>
    </source>
</reference>
<name>A0AB39I8Y8_9PSED</name>
<dbReference type="EMBL" id="CP162607">
    <property type="protein sequence ID" value="XDK39173.1"/>
    <property type="molecule type" value="Genomic_DNA"/>
</dbReference>
<dbReference type="CDD" id="cd15457">
    <property type="entry name" value="NADAR"/>
    <property type="match status" value="1"/>
</dbReference>
<feature type="domain" description="NADAR" evidence="3">
    <location>
        <begin position="31"/>
        <end position="189"/>
    </location>
</feature>
<organism evidence="4">
    <name type="scientific">Pseudomonas sp. Hg7Tf</name>
    <dbReference type="NCBI Taxonomy" id="3236988"/>
    <lineage>
        <taxon>Bacteria</taxon>
        <taxon>Pseudomonadati</taxon>
        <taxon>Pseudomonadota</taxon>
        <taxon>Gammaproteobacteria</taxon>
        <taxon>Pseudomonadales</taxon>
        <taxon>Pseudomonadaceae</taxon>
        <taxon>Pseudomonas</taxon>
    </lineage>
</organism>
<gene>
    <name evidence="4" type="ORF">AB4Y39_11020</name>
</gene>
<evidence type="ECO:0000259" key="3">
    <source>
        <dbReference type="Pfam" id="PF08719"/>
    </source>
</evidence>
<dbReference type="Gene3D" id="1.10.357.40">
    <property type="entry name" value="YbiA-like"/>
    <property type="match status" value="1"/>
</dbReference>
<dbReference type="NCBIfam" id="TIGR02464">
    <property type="entry name" value="ribofla_fusion"/>
    <property type="match status" value="1"/>
</dbReference>
<dbReference type="SUPFAM" id="SSF143990">
    <property type="entry name" value="YbiA-like"/>
    <property type="match status" value="1"/>
</dbReference>
<dbReference type="InterPro" id="IPR012816">
    <property type="entry name" value="NADAR"/>
</dbReference>
<proteinExistence type="predicted"/>
<dbReference type="InterPro" id="IPR037238">
    <property type="entry name" value="YbiA-like_sf"/>
</dbReference>